<dbReference type="InterPro" id="IPR058039">
    <property type="entry name" value="At3g05675-like_ankyrin"/>
</dbReference>
<evidence type="ECO:0000256" key="2">
    <source>
        <dbReference type="ARBA" id="ARBA00004906"/>
    </source>
</evidence>
<sequence>MASDNKLMKNDQLVSTMIRQGFIYHHPFLSSPSPPSKLAAAAAATLSPPPPNQSPTLFEMMAKEQPPSFRQSPEACHRAQERISRVLAHAPFQSPTSANRYGPGDVNLTVAARDGGPKVSMDVHRRVLVARSRFFAENLRQDGSHSVEILDCDDVEVYVETVVLMYCEDLKKKMIGEGVSKVLGLLKVCSAIAFDDGIRACLEYLEAVPWRAEEEDKVVTLLNELHLSDSASEDVLQRIAVSNPSTSSPVGTDEVFLKLFASVLQAKDDKARKEMKTMISRLLKDDSTDVPQEILYHICHECLNSLLISLSEALSVDENMKDRGAIMGRIAREADNVHWVADILIERKMGDEFVILWADQKELASLHSKTPTMYRHDISRITSQLCVAIGRGNILVPKGARHELLVTWLEALYEDFGWMRRAGRSIDKKEVEDGLSQTVLTLPLPQQQEIMLSWFERFLNQGDDCPNMQKAFEVWWRRAFINQYVVDSHQLQIALCDYPG</sequence>
<proteinExistence type="predicted"/>
<dbReference type="InterPro" id="IPR011333">
    <property type="entry name" value="SKP1/BTB/POZ_sf"/>
</dbReference>
<evidence type="ECO:0000256" key="1">
    <source>
        <dbReference type="ARBA" id="ARBA00002668"/>
    </source>
</evidence>
<dbReference type="EMBL" id="CAMAPE010000008">
    <property type="protein sequence ID" value="CAH9073023.1"/>
    <property type="molecule type" value="Genomic_DNA"/>
</dbReference>
<evidence type="ECO:0000313" key="7">
    <source>
        <dbReference type="Proteomes" id="UP001152484"/>
    </source>
</evidence>
<feature type="region of interest" description="Disordered" evidence="4">
    <location>
        <begin position="34"/>
        <end position="53"/>
    </location>
</feature>
<dbReference type="Proteomes" id="UP001152484">
    <property type="component" value="Unassembled WGS sequence"/>
</dbReference>
<name>A0A9P0YRR1_CUSEU</name>
<evidence type="ECO:0000256" key="3">
    <source>
        <dbReference type="ARBA" id="ARBA00022786"/>
    </source>
</evidence>
<dbReference type="AlphaFoldDB" id="A0A9P0YRR1"/>
<protein>
    <recommendedName>
        <fullName evidence="5">BTB domain-containing protein</fullName>
    </recommendedName>
</protein>
<comment type="caution">
    <text evidence="6">The sequence shown here is derived from an EMBL/GenBank/DDBJ whole genome shotgun (WGS) entry which is preliminary data.</text>
</comment>
<dbReference type="OrthoDB" id="2014231at2759"/>
<dbReference type="PANTHER" id="PTHR31060:SF32">
    <property type="entry name" value="BTB_POZ DOMAIN PLANT PROTEIN"/>
    <property type="match status" value="1"/>
</dbReference>
<feature type="domain" description="BTB" evidence="5">
    <location>
        <begin position="104"/>
        <end position="174"/>
    </location>
</feature>
<comment type="pathway">
    <text evidence="2">Protein modification; protein ubiquitination.</text>
</comment>
<evidence type="ECO:0000256" key="4">
    <source>
        <dbReference type="SAM" id="MobiDB-lite"/>
    </source>
</evidence>
<dbReference type="Gene3D" id="3.30.710.10">
    <property type="entry name" value="Potassium Channel Kv1.1, Chain A"/>
    <property type="match status" value="1"/>
</dbReference>
<evidence type="ECO:0000259" key="5">
    <source>
        <dbReference type="PROSITE" id="PS50097"/>
    </source>
</evidence>
<dbReference type="InterPro" id="IPR000210">
    <property type="entry name" value="BTB/POZ_dom"/>
</dbReference>
<accession>A0A9P0YRR1</accession>
<gene>
    <name evidence="6" type="ORF">CEURO_LOCUS4616</name>
</gene>
<dbReference type="PROSITE" id="PS50097">
    <property type="entry name" value="BTB"/>
    <property type="match status" value="1"/>
</dbReference>
<reference evidence="6" key="1">
    <citation type="submission" date="2022-07" db="EMBL/GenBank/DDBJ databases">
        <authorList>
            <person name="Macas J."/>
            <person name="Novak P."/>
            <person name="Neumann P."/>
        </authorList>
    </citation>
    <scope>NUCLEOTIDE SEQUENCE</scope>
</reference>
<keyword evidence="3" id="KW-0833">Ubl conjugation pathway</keyword>
<dbReference type="PANTHER" id="PTHR31060">
    <property type="entry name" value="OSJNBA0011J08.25 PROTEIN-RELATED"/>
    <property type="match status" value="1"/>
</dbReference>
<evidence type="ECO:0000313" key="6">
    <source>
        <dbReference type="EMBL" id="CAH9073023.1"/>
    </source>
</evidence>
<keyword evidence="7" id="KW-1185">Reference proteome</keyword>
<organism evidence="6 7">
    <name type="scientific">Cuscuta europaea</name>
    <name type="common">European dodder</name>
    <dbReference type="NCBI Taxonomy" id="41803"/>
    <lineage>
        <taxon>Eukaryota</taxon>
        <taxon>Viridiplantae</taxon>
        <taxon>Streptophyta</taxon>
        <taxon>Embryophyta</taxon>
        <taxon>Tracheophyta</taxon>
        <taxon>Spermatophyta</taxon>
        <taxon>Magnoliopsida</taxon>
        <taxon>eudicotyledons</taxon>
        <taxon>Gunneridae</taxon>
        <taxon>Pentapetalae</taxon>
        <taxon>asterids</taxon>
        <taxon>lamiids</taxon>
        <taxon>Solanales</taxon>
        <taxon>Convolvulaceae</taxon>
        <taxon>Cuscuteae</taxon>
        <taxon>Cuscuta</taxon>
        <taxon>Cuscuta subgen. Cuscuta</taxon>
    </lineage>
</organism>
<dbReference type="Pfam" id="PF25553">
    <property type="entry name" value="BTB-POZ_ANK-like"/>
    <property type="match status" value="1"/>
</dbReference>
<dbReference type="InterPro" id="IPR038920">
    <property type="entry name" value="At3g05675-like"/>
</dbReference>
<feature type="compositionally biased region" description="Low complexity" evidence="4">
    <location>
        <begin position="34"/>
        <end position="46"/>
    </location>
</feature>
<comment type="function">
    <text evidence="1">May act as a substrate-specific adapter of an E3 ubiquitin-protein ligase complex (CUL3-RBX1-BTB) which mediates the ubiquitination and subsequent proteasomal degradation of target proteins.</text>
</comment>